<reference evidence="4" key="1">
    <citation type="journal article" date="2019" name="Int. J. Syst. Evol. Microbiol.">
        <title>The Global Catalogue of Microorganisms (GCM) 10K type strain sequencing project: providing services to taxonomists for standard genome sequencing and annotation.</title>
        <authorList>
            <consortium name="The Broad Institute Genomics Platform"/>
            <consortium name="The Broad Institute Genome Sequencing Center for Infectious Disease"/>
            <person name="Wu L."/>
            <person name="Ma J."/>
        </authorList>
    </citation>
    <scope>NUCLEOTIDE SEQUENCE [LARGE SCALE GENOMIC DNA]</scope>
    <source>
        <strain evidence="4">CCUG 52478</strain>
    </source>
</reference>
<evidence type="ECO:0000256" key="1">
    <source>
        <dbReference type="ARBA" id="ARBA00023125"/>
    </source>
</evidence>
<dbReference type="InterPro" id="IPR006166">
    <property type="entry name" value="ERCC4_domain"/>
</dbReference>
<keyword evidence="1" id="KW-0238">DNA-binding</keyword>
<dbReference type="Gene3D" id="4.10.320.10">
    <property type="entry name" value="E3-binding domain"/>
    <property type="match status" value="1"/>
</dbReference>
<keyword evidence="4" id="KW-1185">Reference proteome</keyword>
<dbReference type="SUPFAM" id="SSF52980">
    <property type="entry name" value="Restriction endonuclease-like"/>
    <property type="match status" value="1"/>
</dbReference>
<name>A0ABW3W0A7_9ACTN</name>
<dbReference type="Pfam" id="PF23359">
    <property type="entry name" value="Lsr2_DNA-bd"/>
    <property type="match status" value="1"/>
</dbReference>
<proteinExistence type="predicted"/>
<dbReference type="InterPro" id="IPR055370">
    <property type="entry name" value="Lsr2_DNA-bd"/>
</dbReference>
<dbReference type="RefSeq" id="WP_367919226.1">
    <property type="nucleotide sequence ID" value="NZ_BAABAC010000020.1"/>
</dbReference>
<evidence type="ECO:0000313" key="4">
    <source>
        <dbReference type="Proteomes" id="UP001597229"/>
    </source>
</evidence>
<sequence length="328" mass="35516">MHEDFVIARNPEPDSTLPYLLRIPLGEGILLKAKDTWPRTAKVYCHRFFEAWPEDAEVVERVGVRSCVRRGAAIDLVLERGRENRSQFVITTIRGGRQAVFWQTSRTTKQARPRVAVSAARAQGLSDLPIVVDSAERYAWTFSDQQATTRRLALPAGDYGVLDADGKLLAAVERKSAQDLVSSMTTGKLKYQLTELASLPHAAIVVEAGYGKTLQHDRVRTAVIADGIAETQVAFPSVPIVFCDNRRLAQEWAYRFLAAAVVASAADDFGSGAVAGLAPSAPLAPLPAREPTAAELRAWANAHGHEVSANGRIPGAIRAAWEAAQADG</sequence>
<dbReference type="SMART" id="SM00891">
    <property type="entry name" value="ERCC4"/>
    <property type="match status" value="1"/>
</dbReference>
<gene>
    <name evidence="3" type="ORF">ACFQ3F_13040</name>
</gene>
<dbReference type="Pfam" id="PF02732">
    <property type="entry name" value="ERCC4"/>
    <property type="match status" value="1"/>
</dbReference>
<protein>
    <submittedName>
        <fullName evidence="3">ERCC4 domain-containing protein</fullName>
    </submittedName>
</protein>
<dbReference type="InterPro" id="IPR011335">
    <property type="entry name" value="Restrct_endonuc-II-like"/>
</dbReference>
<evidence type="ECO:0000259" key="2">
    <source>
        <dbReference type="SMART" id="SM00891"/>
    </source>
</evidence>
<comment type="caution">
    <text evidence="3">The sequence shown here is derived from an EMBL/GenBank/DDBJ whole genome shotgun (WGS) entry which is preliminary data.</text>
</comment>
<dbReference type="InterPro" id="IPR036625">
    <property type="entry name" value="E3-bd_dom_sf"/>
</dbReference>
<evidence type="ECO:0000313" key="3">
    <source>
        <dbReference type="EMBL" id="MFD1248718.1"/>
    </source>
</evidence>
<accession>A0ABW3W0A7</accession>
<dbReference type="Gene3D" id="3.40.50.10130">
    <property type="match status" value="1"/>
</dbReference>
<feature type="domain" description="ERCC4" evidence="2">
    <location>
        <begin position="129"/>
        <end position="210"/>
    </location>
</feature>
<dbReference type="EMBL" id="JBHTLX010000017">
    <property type="protein sequence ID" value="MFD1248718.1"/>
    <property type="molecule type" value="Genomic_DNA"/>
</dbReference>
<dbReference type="Proteomes" id="UP001597229">
    <property type="component" value="Unassembled WGS sequence"/>
</dbReference>
<organism evidence="3 4">
    <name type="scientific">Nocardioides ginsengisoli</name>
    <dbReference type="NCBI Taxonomy" id="363868"/>
    <lineage>
        <taxon>Bacteria</taxon>
        <taxon>Bacillati</taxon>
        <taxon>Actinomycetota</taxon>
        <taxon>Actinomycetes</taxon>
        <taxon>Propionibacteriales</taxon>
        <taxon>Nocardioidaceae</taxon>
        <taxon>Nocardioides</taxon>
    </lineage>
</organism>